<keyword evidence="3" id="KW-1185">Reference proteome</keyword>
<dbReference type="EMBL" id="JANJYJ010000005">
    <property type="protein sequence ID" value="KAK3213382.1"/>
    <property type="molecule type" value="Genomic_DNA"/>
</dbReference>
<proteinExistence type="predicted"/>
<evidence type="ECO:0000313" key="3">
    <source>
        <dbReference type="Proteomes" id="UP001281410"/>
    </source>
</evidence>
<reference evidence="2" key="1">
    <citation type="journal article" date="2023" name="Plant J.">
        <title>Genome sequences and population genomics provide insights into the demographic history, inbreeding, and mutation load of two 'living fossil' tree species of Dipteronia.</title>
        <authorList>
            <person name="Feng Y."/>
            <person name="Comes H.P."/>
            <person name="Chen J."/>
            <person name="Zhu S."/>
            <person name="Lu R."/>
            <person name="Zhang X."/>
            <person name="Li P."/>
            <person name="Qiu J."/>
            <person name="Olsen K.M."/>
            <person name="Qiu Y."/>
        </authorList>
    </citation>
    <scope>NUCLEOTIDE SEQUENCE</scope>
    <source>
        <strain evidence="2">NBL</strain>
    </source>
</reference>
<accession>A0AAE0E7B1</accession>
<dbReference type="Proteomes" id="UP001281410">
    <property type="component" value="Unassembled WGS sequence"/>
</dbReference>
<comment type="caution">
    <text evidence="2">The sequence shown here is derived from an EMBL/GenBank/DDBJ whole genome shotgun (WGS) entry which is preliminary data.</text>
</comment>
<evidence type="ECO:0000259" key="1">
    <source>
        <dbReference type="Pfam" id="PF13960"/>
    </source>
</evidence>
<evidence type="ECO:0000313" key="2">
    <source>
        <dbReference type="EMBL" id="KAK3213382.1"/>
    </source>
</evidence>
<dbReference type="Pfam" id="PF13960">
    <property type="entry name" value="DUF4218"/>
    <property type="match status" value="1"/>
</dbReference>
<feature type="domain" description="DUF4218" evidence="1">
    <location>
        <begin position="52"/>
        <end position="160"/>
    </location>
</feature>
<name>A0AAE0E7B1_9ROSI</name>
<dbReference type="InterPro" id="IPR025452">
    <property type="entry name" value="DUF4218"/>
</dbReference>
<dbReference type="PANTHER" id="PTHR48258:SF3">
    <property type="entry name" value="FK506-BINDING PROTEIN 4-LIKE ISOFORM X1"/>
    <property type="match status" value="1"/>
</dbReference>
<gene>
    <name evidence="2" type="ORF">Dsin_018088</name>
</gene>
<dbReference type="PANTHER" id="PTHR48258">
    <property type="entry name" value="DUF4218 DOMAIN-CONTAINING PROTEIN-RELATED"/>
    <property type="match status" value="1"/>
</dbReference>
<dbReference type="AlphaFoldDB" id="A0AAE0E7B1"/>
<sequence length="196" mass="23214">MKEHTIFDLKSHDSHILMQQLLPLAARRALPKNVIEALIELSNFFRLLCPKVNLTYDLENIQDRIVLTLCHIEKIFPMLFFDVMEHLPIHLAEEALIVGPVQFRWMYPIERYLSTLKHYMRNRAHLKASIAKGYLIEECTNFCSIYLNNVETKWNRPPRIDGRFNKRKGVRIHLDEITWVQAQRYVLVNSDVVTPF</sequence>
<organism evidence="2 3">
    <name type="scientific">Dipteronia sinensis</name>
    <dbReference type="NCBI Taxonomy" id="43782"/>
    <lineage>
        <taxon>Eukaryota</taxon>
        <taxon>Viridiplantae</taxon>
        <taxon>Streptophyta</taxon>
        <taxon>Embryophyta</taxon>
        <taxon>Tracheophyta</taxon>
        <taxon>Spermatophyta</taxon>
        <taxon>Magnoliopsida</taxon>
        <taxon>eudicotyledons</taxon>
        <taxon>Gunneridae</taxon>
        <taxon>Pentapetalae</taxon>
        <taxon>rosids</taxon>
        <taxon>malvids</taxon>
        <taxon>Sapindales</taxon>
        <taxon>Sapindaceae</taxon>
        <taxon>Hippocastanoideae</taxon>
        <taxon>Acereae</taxon>
        <taxon>Dipteronia</taxon>
    </lineage>
</organism>
<protein>
    <recommendedName>
        <fullName evidence="1">DUF4218 domain-containing protein</fullName>
    </recommendedName>
</protein>